<dbReference type="SMART" id="SM00829">
    <property type="entry name" value="PKS_ER"/>
    <property type="match status" value="1"/>
</dbReference>
<dbReference type="GO" id="GO:0005829">
    <property type="term" value="C:cytosol"/>
    <property type="evidence" value="ECO:0007669"/>
    <property type="project" value="TreeGrafter"/>
</dbReference>
<dbReference type="InterPro" id="IPR020843">
    <property type="entry name" value="ER"/>
</dbReference>
<dbReference type="EMBL" id="WNKT01000007">
    <property type="protein sequence ID" value="MTW20464.1"/>
    <property type="molecule type" value="Genomic_DNA"/>
</dbReference>
<dbReference type="CDD" id="cd08272">
    <property type="entry name" value="MDR6"/>
    <property type="match status" value="1"/>
</dbReference>
<evidence type="ECO:0000256" key="1">
    <source>
        <dbReference type="ARBA" id="ARBA00022857"/>
    </source>
</evidence>
<dbReference type="SUPFAM" id="SSF51735">
    <property type="entry name" value="NAD(P)-binding Rossmann-fold domains"/>
    <property type="match status" value="1"/>
</dbReference>
<dbReference type="Gene3D" id="3.40.50.720">
    <property type="entry name" value="NAD(P)-binding Rossmann-like Domain"/>
    <property type="match status" value="1"/>
</dbReference>
<name>A0A6N8EDQ0_9GAMM</name>
<evidence type="ECO:0000256" key="2">
    <source>
        <dbReference type="ARBA" id="ARBA00023002"/>
    </source>
</evidence>
<comment type="caution">
    <text evidence="4">The sequence shown here is derived from an EMBL/GenBank/DDBJ whole genome shotgun (WGS) entry which is preliminary data.</text>
</comment>
<dbReference type="InterPro" id="IPR002364">
    <property type="entry name" value="Quin_OxRdtase/zeta-crystal_CS"/>
</dbReference>
<proteinExistence type="predicted"/>
<feature type="domain" description="Enoyl reductase (ER)" evidence="3">
    <location>
        <begin position="10"/>
        <end position="329"/>
    </location>
</feature>
<keyword evidence="1" id="KW-0521">NADP</keyword>
<dbReference type="OrthoDB" id="9785812at2"/>
<dbReference type="PROSITE" id="PS01162">
    <property type="entry name" value="QOR_ZETA_CRYSTAL"/>
    <property type="match status" value="1"/>
</dbReference>
<evidence type="ECO:0000313" key="5">
    <source>
        <dbReference type="Proteomes" id="UP000434044"/>
    </source>
</evidence>
<dbReference type="RefSeq" id="WP_155449041.1">
    <property type="nucleotide sequence ID" value="NZ_WNKT01000007.1"/>
</dbReference>
<dbReference type="SUPFAM" id="SSF50129">
    <property type="entry name" value="GroES-like"/>
    <property type="match status" value="1"/>
</dbReference>
<dbReference type="GO" id="GO:0003960">
    <property type="term" value="F:quinone reductase (NADPH) activity"/>
    <property type="evidence" value="ECO:0007669"/>
    <property type="project" value="TreeGrafter"/>
</dbReference>
<dbReference type="InterPro" id="IPR011032">
    <property type="entry name" value="GroES-like_sf"/>
</dbReference>
<dbReference type="PANTHER" id="PTHR48106">
    <property type="entry name" value="QUINONE OXIDOREDUCTASE PIG3-RELATED"/>
    <property type="match status" value="1"/>
</dbReference>
<dbReference type="AlphaFoldDB" id="A0A6N8EDQ0"/>
<reference evidence="4 5" key="1">
    <citation type="submission" date="2019-11" db="EMBL/GenBank/DDBJ databases">
        <title>Whole-genome sequence of the anaerobic purple sulfur bacterium Allochromatium palmeri DSM 15591.</title>
        <authorList>
            <person name="Kyndt J.A."/>
            <person name="Meyer T.E."/>
        </authorList>
    </citation>
    <scope>NUCLEOTIDE SEQUENCE [LARGE SCALE GENOMIC DNA]</scope>
    <source>
        <strain evidence="4 5">DSM 15591</strain>
    </source>
</reference>
<dbReference type="InterPro" id="IPR013154">
    <property type="entry name" value="ADH-like_N"/>
</dbReference>
<protein>
    <submittedName>
        <fullName evidence="4">Zinc-binding dehydrogenase</fullName>
    </submittedName>
</protein>
<evidence type="ECO:0000313" key="4">
    <source>
        <dbReference type="EMBL" id="MTW20464.1"/>
    </source>
</evidence>
<sequence>MNVIEIQETGGPEVLQLVDRPQPELTGPDDIRVRLCAAGVNPIDTKIRQHGPMLPEGLPAVLGCDGAGVVEAVGEDVTRFKPGDEVWFCHGGLGGPAGNYAEYRVINQQFVQAKPRAVGMVEAAAAPLVLLTAWEALHDRARLAEGQRVLIHAGAGGVGHVAIQLARLAGARVCTTVSGPEKAALAHELGAEFCINYHDEDLIEAVMDWTEGQGVDIALDTVGPEVFRRTIPAMAQYGDLVTILDPGPELDLKEARLRNLRLSLELMLTPMLRDLPRARLHQGQILRRCGDLIDRGDLRVHVSQTFALDEAAEAHRLLEQGHVTGKLVLNLE</sequence>
<accession>A0A6N8EDQ0</accession>
<evidence type="ECO:0000259" key="3">
    <source>
        <dbReference type="SMART" id="SM00829"/>
    </source>
</evidence>
<dbReference type="PANTHER" id="PTHR48106:SF7">
    <property type="entry name" value="DEHYDROGENASE, ZINC-CONTAINING, PUTATIVE (AFU_ORTHOLOGUE AFUA_5G10220)-RELATED"/>
    <property type="match status" value="1"/>
</dbReference>
<dbReference type="InterPro" id="IPR036291">
    <property type="entry name" value="NAD(P)-bd_dom_sf"/>
</dbReference>
<dbReference type="Gene3D" id="3.90.180.10">
    <property type="entry name" value="Medium-chain alcohol dehydrogenases, catalytic domain"/>
    <property type="match status" value="1"/>
</dbReference>
<organism evidence="4 5">
    <name type="scientific">Allochromatium palmeri</name>
    <dbReference type="NCBI Taxonomy" id="231048"/>
    <lineage>
        <taxon>Bacteria</taxon>
        <taxon>Pseudomonadati</taxon>
        <taxon>Pseudomonadota</taxon>
        <taxon>Gammaproteobacteria</taxon>
        <taxon>Chromatiales</taxon>
        <taxon>Chromatiaceae</taxon>
        <taxon>Allochromatium</taxon>
    </lineage>
</organism>
<dbReference type="GO" id="GO:0070402">
    <property type="term" value="F:NADPH binding"/>
    <property type="evidence" value="ECO:0007669"/>
    <property type="project" value="TreeGrafter"/>
</dbReference>
<dbReference type="Pfam" id="PF08240">
    <property type="entry name" value="ADH_N"/>
    <property type="match status" value="1"/>
</dbReference>
<keyword evidence="2" id="KW-0560">Oxidoreductase</keyword>
<gene>
    <name evidence="4" type="ORF">GJ668_05055</name>
</gene>
<keyword evidence="5" id="KW-1185">Reference proteome</keyword>
<dbReference type="GO" id="GO:0008270">
    <property type="term" value="F:zinc ion binding"/>
    <property type="evidence" value="ECO:0007669"/>
    <property type="project" value="InterPro"/>
</dbReference>
<dbReference type="GO" id="GO:0035925">
    <property type="term" value="F:mRNA 3'-UTR AU-rich region binding"/>
    <property type="evidence" value="ECO:0007669"/>
    <property type="project" value="TreeGrafter"/>
</dbReference>
<dbReference type="Proteomes" id="UP000434044">
    <property type="component" value="Unassembled WGS sequence"/>
</dbReference>
<dbReference type="Pfam" id="PF13602">
    <property type="entry name" value="ADH_zinc_N_2"/>
    <property type="match status" value="1"/>
</dbReference>